<accession>A0ABD2PT39</accession>
<evidence type="ECO:0000256" key="4">
    <source>
        <dbReference type="ARBA" id="ARBA00023136"/>
    </source>
</evidence>
<protein>
    <submittedName>
        <fullName evidence="8">DC-STAMP domain containing 2</fullName>
    </submittedName>
</protein>
<gene>
    <name evidence="8" type="primary">DCST2</name>
    <name evidence="8" type="ORF">Ciccas_011196</name>
</gene>
<name>A0ABD2PT39_9PLAT</name>
<comment type="caution">
    <text evidence="8">The sequence shown here is derived from an EMBL/GenBank/DDBJ whole genome shotgun (WGS) entry which is preliminary data.</text>
</comment>
<dbReference type="PANTHER" id="PTHR21041">
    <property type="entry name" value="DENDRITIC CELL-SPECIFIC TRANSMEMBRANE PROTEIN"/>
    <property type="match status" value="1"/>
</dbReference>
<feature type="region of interest" description="Disordered" evidence="5">
    <location>
        <begin position="89"/>
        <end position="148"/>
    </location>
</feature>
<keyword evidence="9" id="KW-1185">Reference proteome</keyword>
<proteinExistence type="predicted"/>
<evidence type="ECO:0000256" key="2">
    <source>
        <dbReference type="ARBA" id="ARBA00022692"/>
    </source>
</evidence>
<feature type="domain" description="Dendritic cell-specific transmembrane protein-like" evidence="7">
    <location>
        <begin position="547"/>
        <end position="742"/>
    </location>
</feature>
<feature type="transmembrane region" description="Helical" evidence="6">
    <location>
        <begin position="276"/>
        <end position="295"/>
    </location>
</feature>
<comment type="subcellular location">
    <subcellularLocation>
        <location evidence="1">Membrane</location>
        <topology evidence="1">Multi-pass membrane protein</topology>
    </subcellularLocation>
</comment>
<dbReference type="Proteomes" id="UP001626550">
    <property type="component" value="Unassembled WGS sequence"/>
</dbReference>
<evidence type="ECO:0000259" key="7">
    <source>
        <dbReference type="Pfam" id="PF07782"/>
    </source>
</evidence>
<feature type="transmembrane region" description="Helical" evidence="6">
    <location>
        <begin position="601"/>
        <end position="618"/>
    </location>
</feature>
<organism evidence="8 9">
    <name type="scientific">Cichlidogyrus casuarinus</name>
    <dbReference type="NCBI Taxonomy" id="1844966"/>
    <lineage>
        <taxon>Eukaryota</taxon>
        <taxon>Metazoa</taxon>
        <taxon>Spiralia</taxon>
        <taxon>Lophotrochozoa</taxon>
        <taxon>Platyhelminthes</taxon>
        <taxon>Monogenea</taxon>
        <taxon>Monopisthocotylea</taxon>
        <taxon>Dactylogyridea</taxon>
        <taxon>Ancyrocephalidae</taxon>
        <taxon>Cichlidogyrus</taxon>
    </lineage>
</organism>
<keyword evidence="2 6" id="KW-0812">Transmembrane</keyword>
<sequence>MIISSLGTYKLFPNKSHVSQKSPHEPNSLDFCRMFGIFGDTQESDESYSLKQQIGYIFDESDNPAFFINDKLGRQISLTESLIAFSQQNRNAESNTSPSGSSDNADDSTYASDFDPPTTTESASSSKMTEKDRTLQEQAKKELKRKKSIASKRQKKVAAIFNRYLKPGCLGLMFCGLCRLFSRCFLYRLKEKERPSDKVGLSGVYLQIIRGLFLGLMAGYIMFLILIYSSGDQLDWAIYVACVTISITVLVCIFSSYAFEIVVLCIPKLFSKQIRWACLLVVFITLSSGPVLNMIRNANSLRNSMSCIISQLHSNMDILEQVLRAPFRLVSKAIDKWTEKVNLIKRRIREIIDKMSFNFFKLKNIFKTQSSWLNTVYQSCNDKKEMQNQCYALLNDVRYNCEDAGYGYGCELMKLISESICKDLEIKSLTKVCSSNKETIGKILDTFEKEVDKLDITNETVAFKKMTGEEDLKIELAKTTKQFAVEGQVNRELLDKIKASSKSAVDMIEFLKKLIKYFSVALSLLGCLLLVSDSIMFHVAWRKFSSFQNEYLTEEFMKQEYRAYVSGQPIALPLNRSERWKYCRFSSASISKFERRRASSTFSGLVLIVCTVSSVYYMDYSFCYMLTQIASNFNRGFKVMDRSSVQLGENYNLAHGEDGGGQDGWKNFIYDVRNKGRMMAETMNDLTSLFGPFAKLAFDVDVEICTPIVYWADHNHLWPMWLAIAIAFLTILIEVGSLRAKSRMFYRST</sequence>
<feature type="compositionally biased region" description="Polar residues" evidence="5">
    <location>
        <begin position="89"/>
        <end position="127"/>
    </location>
</feature>
<dbReference type="Pfam" id="PF07782">
    <property type="entry name" value="DC_STAMP"/>
    <property type="match status" value="1"/>
</dbReference>
<evidence type="ECO:0000256" key="6">
    <source>
        <dbReference type="SAM" id="Phobius"/>
    </source>
</evidence>
<dbReference type="GO" id="GO:0016020">
    <property type="term" value="C:membrane"/>
    <property type="evidence" value="ECO:0007669"/>
    <property type="project" value="UniProtKB-SubCell"/>
</dbReference>
<dbReference type="InterPro" id="IPR051856">
    <property type="entry name" value="CSR-E3_Ligase_Protein"/>
</dbReference>
<feature type="transmembrane region" description="Helical" evidence="6">
    <location>
        <begin position="236"/>
        <end position="264"/>
    </location>
</feature>
<keyword evidence="3 6" id="KW-1133">Transmembrane helix</keyword>
<evidence type="ECO:0000256" key="5">
    <source>
        <dbReference type="SAM" id="MobiDB-lite"/>
    </source>
</evidence>
<feature type="transmembrane region" description="Helical" evidence="6">
    <location>
        <begin position="208"/>
        <end position="230"/>
    </location>
</feature>
<reference evidence="8 9" key="1">
    <citation type="submission" date="2024-11" db="EMBL/GenBank/DDBJ databases">
        <title>Adaptive evolution of stress response genes in parasites aligns with host niche diversity.</title>
        <authorList>
            <person name="Hahn C."/>
            <person name="Resl P."/>
        </authorList>
    </citation>
    <scope>NUCLEOTIDE SEQUENCE [LARGE SCALE GENOMIC DNA]</scope>
    <source>
        <strain evidence="8">EGGRZ-B1_66</strain>
        <tissue evidence="8">Body</tissue>
    </source>
</reference>
<dbReference type="InterPro" id="IPR012858">
    <property type="entry name" value="DC_STAMP-like"/>
</dbReference>
<evidence type="ECO:0000313" key="8">
    <source>
        <dbReference type="EMBL" id="KAL3310243.1"/>
    </source>
</evidence>
<evidence type="ECO:0000256" key="3">
    <source>
        <dbReference type="ARBA" id="ARBA00022989"/>
    </source>
</evidence>
<dbReference type="PANTHER" id="PTHR21041:SF9">
    <property type="entry name" value="DENDRITIC CELL-SPECIFIC TRANSMEMBRANE PROTEIN-LIKE DOMAIN-CONTAINING PROTEIN"/>
    <property type="match status" value="1"/>
</dbReference>
<feature type="compositionally biased region" description="Basic and acidic residues" evidence="5">
    <location>
        <begin position="128"/>
        <end position="141"/>
    </location>
</feature>
<dbReference type="EMBL" id="JBJKFK010003119">
    <property type="protein sequence ID" value="KAL3310243.1"/>
    <property type="molecule type" value="Genomic_DNA"/>
</dbReference>
<evidence type="ECO:0000313" key="9">
    <source>
        <dbReference type="Proteomes" id="UP001626550"/>
    </source>
</evidence>
<dbReference type="Pfam" id="PF26039">
    <property type="entry name" value="Dcst2"/>
    <property type="match status" value="1"/>
</dbReference>
<keyword evidence="4 6" id="KW-0472">Membrane</keyword>
<dbReference type="AlphaFoldDB" id="A0ABD2PT39"/>
<evidence type="ECO:0000256" key="1">
    <source>
        <dbReference type="ARBA" id="ARBA00004141"/>
    </source>
</evidence>
<feature type="transmembrane region" description="Helical" evidence="6">
    <location>
        <begin position="718"/>
        <end position="738"/>
    </location>
</feature>